<keyword evidence="12" id="KW-1185">Reference proteome</keyword>
<sequence length="1020" mass="107146">MAQPPHQITPTASFSRGQSSPSPVTLPQQPYSNIPAAKRVCISPSPASQPTSPYTATSPFNTHSPMGAPSPTQTPTTAATAINSPSLAHASPQYKASPYLNGTTNGAATSITSAPVPTLPTPTPPVNMSMPESPHVTTPTSSTYTATVFAPAATAMPTMPTPSFPNMPQPAVSTPGALPPPGAMGPPSKVPDKPAREDHDPNDILAGTGVDLSAEERLLSEYAGAYDFDVAAKTGFPQLPSGGKSSFYGAGPANQSEQLPMKEYEDKVKKWDESASKVQAARATELNKPFSSINLLHAHMKKIAAETGVELNLVPKDRDKDGKEKPSSQGQGGRGLDVVPTLSVAKKVGEDGKNVDLYSSYIPKDSNLVDQLALLSIGIKARVRSVLEESYRVSKHRQETTHGAPAGWADAATPLPGIDGSGAHGGAEEAGENGIQSSGAASKTTIPAKRTATEAKLPNEIVASLRDIARQERAAEEKRLLRRQKRQKGNSAGPSRSGSVAPGTPGSVAPEPEKPLTKKEQKKQQKLAEQATTANVNSTTSHFLFSKKDKKKKYSWMTSASASTPSTPRASGAPGAPGPSAPAAPTALTTDGRYRLGVFREDGLNGKVIQMRDLIVTLEKSYPEQPQFPTFEPLTRRDPEDEPQPPWPVTSPLVRSVAPPNPLPSKTSVWRPHTRPATPVISTAPQSQLHNQVRSEVRGQAQSQVADERQPPVSGPSPFLSSRQEEHVAPSPDSSAPQQLATTGGNHPSRKRGRAKSKSSQPSGKKKKTVANAGAQSSPSSGPLLFSSPPNIDLHNTLPAISGIHGTCIYDGGNATIQSTVAPRTNPDKLLATAAAVQRIQSNINMHAVEGASISRPNTSSHSLFRGHLSPSPSHAHQGVGGMGGFPAANSPVVGSQSLRRSMTPAAIAAHTAFNFASPQARQAELSATARTGFSPLINEQQNVPARHQGLPANSLELNNTMSTDPAASITFSPQPANSYQQGYSYDLNTASMAAAMAEGIPDGANLLGWRFGQDSFQSQ</sequence>
<comment type="subcellular location">
    <subcellularLocation>
        <location evidence="1">Nucleus</location>
    </subcellularLocation>
</comment>
<evidence type="ECO:0000256" key="4">
    <source>
        <dbReference type="ARBA" id="ARBA00023015"/>
    </source>
</evidence>
<feature type="region of interest" description="Disordered" evidence="9">
    <location>
        <begin position="314"/>
        <end position="338"/>
    </location>
</feature>
<feature type="compositionally biased region" description="Polar residues" evidence="9">
    <location>
        <begin position="435"/>
        <end position="445"/>
    </location>
</feature>
<evidence type="ECO:0000256" key="6">
    <source>
        <dbReference type="ARBA" id="ARBA00023242"/>
    </source>
</evidence>
<feature type="region of interest" description="Disordered" evidence="9">
    <location>
        <begin position="559"/>
        <end position="588"/>
    </location>
</feature>
<evidence type="ECO:0000256" key="9">
    <source>
        <dbReference type="SAM" id="MobiDB-lite"/>
    </source>
</evidence>
<evidence type="ECO:0000256" key="2">
    <source>
        <dbReference type="ARBA" id="ARBA00006178"/>
    </source>
</evidence>
<dbReference type="EMBL" id="JAKWBI020000256">
    <property type="protein sequence ID" value="KAJ2897799.1"/>
    <property type="molecule type" value="Genomic_DNA"/>
</dbReference>
<evidence type="ECO:0000256" key="5">
    <source>
        <dbReference type="ARBA" id="ARBA00023163"/>
    </source>
</evidence>
<proteinExistence type="inferred from homology"/>
<feature type="compositionally biased region" description="Low complexity" evidence="9">
    <location>
        <begin position="777"/>
        <end position="788"/>
    </location>
</feature>
<feature type="region of interest" description="Disordered" evidence="9">
    <location>
        <begin position="1"/>
        <end position="101"/>
    </location>
</feature>
<feature type="compositionally biased region" description="Basic and acidic residues" evidence="9">
    <location>
        <begin position="190"/>
        <end position="202"/>
    </location>
</feature>
<evidence type="ECO:0000313" key="11">
    <source>
        <dbReference type="EMBL" id="KAJ2897799.1"/>
    </source>
</evidence>
<dbReference type="GO" id="GO:0005669">
    <property type="term" value="C:transcription factor TFIID complex"/>
    <property type="evidence" value="ECO:0007669"/>
    <property type="project" value="InterPro"/>
</dbReference>
<evidence type="ECO:0000256" key="7">
    <source>
        <dbReference type="ARBA" id="ARBA00025346"/>
    </source>
</evidence>
<feature type="compositionally biased region" description="Basic and acidic residues" evidence="9">
    <location>
        <begin position="511"/>
        <end position="523"/>
    </location>
</feature>
<evidence type="ECO:0000256" key="8">
    <source>
        <dbReference type="ARBA" id="ARBA00031747"/>
    </source>
</evidence>
<evidence type="ECO:0000259" key="10">
    <source>
        <dbReference type="Pfam" id="PF05236"/>
    </source>
</evidence>
<gene>
    <name evidence="11" type="ORF">MKZ38_004361</name>
</gene>
<comment type="caution">
    <text evidence="11">The sequence shown here is derived from an EMBL/GenBank/DDBJ whole genome shotgun (WGS) entry which is preliminary data.</text>
</comment>
<comment type="similarity">
    <text evidence="2">Belongs to the TAF4 family.</text>
</comment>
<evidence type="ECO:0000313" key="12">
    <source>
        <dbReference type="Proteomes" id="UP001201980"/>
    </source>
</evidence>
<feature type="compositionally biased region" description="Polar residues" evidence="9">
    <location>
        <begin position="1"/>
        <end position="32"/>
    </location>
</feature>
<accession>A0AAD5WR30</accession>
<feature type="compositionally biased region" description="Basic and acidic residues" evidence="9">
    <location>
        <begin position="315"/>
        <end position="326"/>
    </location>
</feature>
<feature type="domain" description="Transcription initiation factor TFIID component TAF4 C-terminal" evidence="10">
    <location>
        <begin position="370"/>
        <end position="620"/>
    </location>
</feature>
<feature type="compositionally biased region" description="Low complexity" evidence="9">
    <location>
        <begin position="559"/>
        <end position="574"/>
    </location>
</feature>
<name>A0AAD5WR30_9PEZI</name>
<evidence type="ECO:0000256" key="1">
    <source>
        <dbReference type="ARBA" id="ARBA00004123"/>
    </source>
</evidence>
<dbReference type="Proteomes" id="UP001201980">
    <property type="component" value="Unassembled WGS sequence"/>
</dbReference>
<feature type="compositionally biased region" description="Polar residues" evidence="9">
    <location>
        <begin position="732"/>
        <end position="746"/>
    </location>
</feature>
<feature type="compositionally biased region" description="Polar residues" evidence="9">
    <location>
        <begin position="680"/>
        <end position="705"/>
    </location>
</feature>
<protein>
    <recommendedName>
        <fullName evidence="3">Transcription initiation factor TFIID subunit 4</fullName>
    </recommendedName>
    <alternativeName>
        <fullName evidence="8">TBP-associated factor 4</fullName>
    </alternativeName>
</protein>
<feature type="compositionally biased region" description="Low complexity" evidence="9">
    <location>
        <begin position="69"/>
        <end position="81"/>
    </location>
</feature>
<keyword evidence="6" id="KW-0539">Nucleus</keyword>
<feature type="compositionally biased region" description="Polar residues" evidence="9">
    <location>
        <begin position="45"/>
        <end position="64"/>
    </location>
</feature>
<evidence type="ECO:0000256" key="3">
    <source>
        <dbReference type="ARBA" id="ARBA00017306"/>
    </source>
</evidence>
<organism evidence="11 12">
    <name type="scientific">Zalerion maritima</name>
    <dbReference type="NCBI Taxonomy" id="339359"/>
    <lineage>
        <taxon>Eukaryota</taxon>
        <taxon>Fungi</taxon>
        <taxon>Dikarya</taxon>
        <taxon>Ascomycota</taxon>
        <taxon>Pezizomycotina</taxon>
        <taxon>Sordariomycetes</taxon>
        <taxon>Lulworthiomycetidae</taxon>
        <taxon>Lulworthiales</taxon>
        <taxon>Lulworthiaceae</taxon>
        <taxon>Zalerion</taxon>
    </lineage>
</organism>
<dbReference type="GO" id="GO:0006352">
    <property type="term" value="P:DNA-templated transcription initiation"/>
    <property type="evidence" value="ECO:0007669"/>
    <property type="project" value="InterPro"/>
</dbReference>
<feature type="region of interest" description="Disordered" evidence="9">
    <location>
        <begin position="162"/>
        <end position="207"/>
    </location>
</feature>
<feature type="region of interest" description="Disordered" evidence="9">
    <location>
        <begin position="395"/>
        <end position="452"/>
    </location>
</feature>
<feature type="region of interest" description="Disordered" evidence="9">
    <location>
        <begin position="625"/>
        <end position="788"/>
    </location>
</feature>
<dbReference type="AlphaFoldDB" id="A0AAD5WR30"/>
<keyword evidence="5" id="KW-0804">Transcription</keyword>
<reference evidence="11" key="1">
    <citation type="submission" date="2022-07" db="EMBL/GenBank/DDBJ databases">
        <title>Draft genome sequence of Zalerion maritima ATCC 34329, a (micro)plastics degrading marine fungus.</title>
        <authorList>
            <person name="Paco A."/>
            <person name="Goncalves M.F.M."/>
            <person name="Rocha-Santos T.A.P."/>
            <person name="Alves A."/>
        </authorList>
    </citation>
    <scope>NUCLEOTIDE SEQUENCE</scope>
    <source>
        <strain evidence="11">ATCC 34329</strain>
    </source>
</reference>
<dbReference type="InterPro" id="IPR007900">
    <property type="entry name" value="TAF4_C"/>
</dbReference>
<feature type="compositionally biased region" description="Basic residues" evidence="9">
    <location>
        <begin position="748"/>
        <end position="757"/>
    </location>
</feature>
<feature type="region of interest" description="Disordered" evidence="9">
    <location>
        <begin position="481"/>
        <end position="536"/>
    </location>
</feature>
<comment type="function">
    <text evidence="7">Functions as a component of the DNA-binding general transcription factor complex TFIID. Binding of TFIID to a promoter (with or without TATA element) is the initial step in pre-initiation complex (PIC) formation. TFIID plays a key role in the regulation of gene expression by RNA polymerase II through different activities such as transcription activator interaction, core promoter recognition and selectivity, TFIIA and TFIIB interaction, chromatin modification (histone acetylation by TAF1), facilitation of DNA opening and initiation of transcription.</text>
</comment>
<feature type="compositionally biased region" description="Polar residues" evidence="9">
    <location>
        <begin position="489"/>
        <end position="498"/>
    </location>
</feature>
<dbReference type="Pfam" id="PF05236">
    <property type="entry name" value="TAF4"/>
    <property type="match status" value="1"/>
</dbReference>
<keyword evidence="4" id="KW-0805">Transcription regulation</keyword>